<dbReference type="AlphaFoldDB" id="A9MQ34"/>
<name>A9MQ34_SALAR</name>
<keyword evidence="1" id="KW-0812">Transmembrane</keyword>
<evidence type="ECO:0000313" key="2">
    <source>
        <dbReference type="EMBL" id="ABX21178.1"/>
    </source>
</evidence>
<dbReference type="Proteomes" id="UP000002084">
    <property type="component" value="Chromosome"/>
</dbReference>
<dbReference type="STRING" id="41514.SARI_01276"/>
<accession>A9MQ34</accession>
<dbReference type="HOGENOM" id="CLU_2809876_0_0_6"/>
<protein>
    <submittedName>
        <fullName evidence="2">Uncharacterized protein</fullName>
    </submittedName>
</protein>
<gene>
    <name evidence="2" type="ordered locus">SARI_01276</name>
</gene>
<proteinExistence type="predicted"/>
<dbReference type="KEGG" id="ses:SARI_01276"/>
<keyword evidence="1" id="KW-1133">Transmembrane helix</keyword>
<sequence>MVCLTIAAIEIIKNTIKSICYVFIFVVNLFFSTQAYTHYFLLSPAVHVSMMIAGDLSSLSAPTGFTS</sequence>
<reference evidence="2 3" key="1">
    <citation type="submission" date="2007-11" db="EMBL/GenBank/DDBJ databases">
        <authorList>
            <consortium name="The Salmonella enterica serovar Arizonae Genome Sequencing Project"/>
            <person name="McClelland M."/>
            <person name="Sanderson E.K."/>
            <person name="Porwollik S."/>
            <person name="Spieth J."/>
            <person name="Clifton W.S."/>
            <person name="Fulton R."/>
            <person name="Chunyan W."/>
            <person name="Wollam A."/>
            <person name="Shah N."/>
            <person name="Pepin K."/>
            <person name="Bhonagiri V."/>
            <person name="Nash W."/>
            <person name="Johnson M."/>
            <person name="Thiruvilangam P."/>
            <person name="Wilson R."/>
        </authorList>
    </citation>
    <scope>NUCLEOTIDE SEQUENCE [LARGE SCALE GENOMIC DNA]</scope>
    <source>
        <strain evidence="3">ATCC BAA-731 / CDC346-86 / RSK2980</strain>
    </source>
</reference>
<organism evidence="2 3">
    <name type="scientific">Salmonella arizonae (strain ATCC BAA-731 / CDC346-86 / RSK2980)</name>
    <dbReference type="NCBI Taxonomy" id="41514"/>
    <lineage>
        <taxon>Bacteria</taxon>
        <taxon>Pseudomonadati</taxon>
        <taxon>Pseudomonadota</taxon>
        <taxon>Gammaproteobacteria</taxon>
        <taxon>Enterobacterales</taxon>
        <taxon>Enterobacteriaceae</taxon>
        <taxon>Salmonella</taxon>
    </lineage>
</organism>
<keyword evidence="3" id="KW-1185">Reference proteome</keyword>
<feature type="transmembrane region" description="Helical" evidence="1">
    <location>
        <begin position="19"/>
        <end position="41"/>
    </location>
</feature>
<keyword evidence="1" id="KW-0472">Membrane</keyword>
<dbReference type="EMBL" id="CP000880">
    <property type="protein sequence ID" value="ABX21178.1"/>
    <property type="molecule type" value="Genomic_DNA"/>
</dbReference>
<evidence type="ECO:0000256" key="1">
    <source>
        <dbReference type="SAM" id="Phobius"/>
    </source>
</evidence>
<evidence type="ECO:0000313" key="3">
    <source>
        <dbReference type="Proteomes" id="UP000002084"/>
    </source>
</evidence>